<name>A0A543FIT7_9MICO</name>
<evidence type="ECO:0000313" key="7">
    <source>
        <dbReference type="EMBL" id="TQM33751.1"/>
    </source>
</evidence>
<dbReference type="PRINTS" id="PR00598">
    <property type="entry name" value="HTHMARR"/>
</dbReference>
<dbReference type="InterPro" id="IPR055166">
    <property type="entry name" value="Transc_reg_Sar_Rot_HTH"/>
</dbReference>
<keyword evidence="5" id="KW-0804">Transcription</keyword>
<dbReference type="EMBL" id="VFPE01000001">
    <property type="protein sequence ID" value="TQM33751.1"/>
    <property type="molecule type" value="Genomic_DNA"/>
</dbReference>
<organism evidence="7 8">
    <name type="scientific">Microbacterium kyungheense</name>
    <dbReference type="NCBI Taxonomy" id="1263636"/>
    <lineage>
        <taxon>Bacteria</taxon>
        <taxon>Bacillati</taxon>
        <taxon>Actinomycetota</taxon>
        <taxon>Actinomycetes</taxon>
        <taxon>Micrococcales</taxon>
        <taxon>Microbacteriaceae</taxon>
        <taxon>Microbacterium</taxon>
    </lineage>
</organism>
<dbReference type="InterPro" id="IPR000835">
    <property type="entry name" value="HTH_MarR-typ"/>
</dbReference>
<proteinExistence type="predicted"/>
<dbReference type="GO" id="GO:0003677">
    <property type="term" value="F:DNA binding"/>
    <property type="evidence" value="ECO:0007669"/>
    <property type="project" value="UniProtKB-KW"/>
</dbReference>
<evidence type="ECO:0000259" key="6">
    <source>
        <dbReference type="PROSITE" id="PS50995"/>
    </source>
</evidence>
<dbReference type="SUPFAM" id="SSF46785">
    <property type="entry name" value="Winged helix' DNA-binding domain"/>
    <property type="match status" value="1"/>
</dbReference>
<dbReference type="RefSeq" id="WP_141892297.1">
    <property type="nucleotide sequence ID" value="NZ_BAABLH010000016.1"/>
</dbReference>
<dbReference type="InterPro" id="IPR036390">
    <property type="entry name" value="WH_DNA-bd_sf"/>
</dbReference>
<gene>
    <name evidence="7" type="ORF">FB391_0034</name>
</gene>
<dbReference type="SMART" id="SM00347">
    <property type="entry name" value="HTH_MARR"/>
    <property type="match status" value="1"/>
</dbReference>
<dbReference type="AlphaFoldDB" id="A0A543FIT7"/>
<dbReference type="Proteomes" id="UP000320235">
    <property type="component" value="Unassembled WGS sequence"/>
</dbReference>
<feature type="domain" description="HTH marR-type" evidence="6">
    <location>
        <begin position="6"/>
        <end position="136"/>
    </location>
</feature>
<evidence type="ECO:0000256" key="1">
    <source>
        <dbReference type="ARBA" id="ARBA00004496"/>
    </source>
</evidence>
<dbReference type="PROSITE" id="PS50995">
    <property type="entry name" value="HTH_MARR_2"/>
    <property type="match status" value="1"/>
</dbReference>
<accession>A0A543FIT7</accession>
<dbReference type="Pfam" id="PF22381">
    <property type="entry name" value="Staph_reg_Sar_Rot"/>
    <property type="match status" value="1"/>
</dbReference>
<dbReference type="InterPro" id="IPR036388">
    <property type="entry name" value="WH-like_DNA-bd_sf"/>
</dbReference>
<keyword evidence="8" id="KW-1185">Reference proteome</keyword>
<dbReference type="Gene3D" id="1.10.10.10">
    <property type="entry name" value="Winged helix-like DNA-binding domain superfamily/Winged helix DNA-binding domain"/>
    <property type="match status" value="1"/>
</dbReference>
<keyword evidence="4 7" id="KW-0238">DNA-binding</keyword>
<evidence type="ECO:0000256" key="2">
    <source>
        <dbReference type="ARBA" id="ARBA00022490"/>
    </source>
</evidence>
<evidence type="ECO:0000256" key="3">
    <source>
        <dbReference type="ARBA" id="ARBA00023015"/>
    </source>
</evidence>
<dbReference type="InterPro" id="IPR039422">
    <property type="entry name" value="MarR/SlyA-like"/>
</dbReference>
<evidence type="ECO:0000256" key="4">
    <source>
        <dbReference type="ARBA" id="ARBA00023125"/>
    </source>
</evidence>
<reference evidence="7 8" key="1">
    <citation type="submission" date="2019-06" db="EMBL/GenBank/DDBJ databases">
        <title>Sequencing the genomes of 1000 actinobacteria strains.</title>
        <authorList>
            <person name="Klenk H.-P."/>
        </authorList>
    </citation>
    <scope>NUCLEOTIDE SEQUENCE [LARGE SCALE GENOMIC DNA]</scope>
    <source>
        <strain evidence="7 8">DSM 105492</strain>
    </source>
</reference>
<dbReference type="OrthoDB" id="9806864at2"/>
<evidence type="ECO:0000313" key="8">
    <source>
        <dbReference type="Proteomes" id="UP000320235"/>
    </source>
</evidence>
<dbReference type="PANTHER" id="PTHR33164:SF5">
    <property type="entry name" value="ORGANIC HYDROPEROXIDE RESISTANCE TRANSCRIPTIONAL REGULATOR"/>
    <property type="match status" value="1"/>
</dbReference>
<keyword evidence="2" id="KW-0963">Cytoplasm</keyword>
<dbReference type="GO" id="GO:0005737">
    <property type="term" value="C:cytoplasm"/>
    <property type="evidence" value="ECO:0007669"/>
    <property type="project" value="UniProtKB-SubCell"/>
</dbReference>
<dbReference type="FunFam" id="1.10.10.10:FF:000163">
    <property type="entry name" value="MarR family transcriptional regulator"/>
    <property type="match status" value="1"/>
</dbReference>
<comment type="caution">
    <text evidence="7">The sequence shown here is derived from an EMBL/GenBank/DDBJ whole genome shotgun (WGS) entry which is preliminary data.</text>
</comment>
<dbReference type="PANTHER" id="PTHR33164">
    <property type="entry name" value="TRANSCRIPTIONAL REGULATOR, MARR FAMILY"/>
    <property type="match status" value="1"/>
</dbReference>
<sequence>MGVLPDDLACFAVHVAARELDNAYRPALRELGLTYPQYMTMLVLWDRDPQTVKELGAALRFDSGTLSPLLKRLEAAGFVTRERSTTDERSVLVRLTTRGRKLEERGKDLVAKVFSTFHYGDRDAEHLHEEMRKLVAALDERAAEFGRGARG</sequence>
<comment type="subcellular location">
    <subcellularLocation>
        <location evidence="1">Cytoplasm</location>
    </subcellularLocation>
</comment>
<keyword evidence="3" id="KW-0805">Transcription regulation</keyword>
<evidence type="ECO:0000256" key="5">
    <source>
        <dbReference type="ARBA" id="ARBA00023163"/>
    </source>
</evidence>
<protein>
    <submittedName>
        <fullName evidence="7">DNA-binding MarR family transcriptional regulator</fullName>
    </submittedName>
</protein>
<dbReference type="GO" id="GO:0003700">
    <property type="term" value="F:DNA-binding transcription factor activity"/>
    <property type="evidence" value="ECO:0007669"/>
    <property type="project" value="InterPro"/>
</dbReference>
<dbReference type="GO" id="GO:0006950">
    <property type="term" value="P:response to stress"/>
    <property type="evidence" value="ECO:0007669"/>
    <property type="project" value="TreeGrafter"/>
</dbReference>